<dbReference type="Proteomes" id="UP000235392">
    <property type="component" value="Unassembled WGS sequence"/>
</dbReference>
<feature type="region of interest" description="Disordered" evidence="1">
    <location>
        <begin position="71"/>
        <end position="90"/>
    </location>
</feature>
<sequence length="298" mass="32825">MVLQDKYKRANSSRYRATHGGIQSNRQKARASAHETAALKPVPPATSTTTVQDQEFPHLLQATAATTTTTALSDHSNPLIQPHSNPSFARRTLDSNAHRYLEPEPDPNEEPEPEIDLTSFVAKQKCKITLLESSKKQEDEGDGGDADVDLAFDDLYKHSTKPMHHHPDHRALYTNGSSSMVVNSKTGKPAKVVIQDPSSLGLEELDNERKKADSTRDLIARFTATQLGPPKSSREASSLRDRRTPAAHARAMTCTTQKNIHRPSSTNSKDHVLPLDDEDFLDQVLNDSSGTYGKSKKA</sequence>
<feature type="compositionally biased region" description="Basic and acidic residues" evidence="1">
    <location>
        <begin position="232"/>
        <end position="244"/>
    </location>
</feature>
<protein>
    <submittedName>
        <fullName evidence="2">Uncharacterized protein</fullName>
    </submittedName>
</protein>
<feature type="compositionally biased region" description="Polar residues" evidence="1">
    <location>
        <begin position="72"/>
        <end position="87"/>
    </location>
</feature>
<feature type="region of interest" description="Disordered" evidence="1">
    <location>
        <begin position="1"/>
        <end position="49"/>
    </location>
</feature>
<reference evidence="2 3" key="1">
    <citation type="submission" date="2017-11" db="EMBL/GenBank/DDBJ databases">
        <title>De novo assembly and phasing of dikaryotic genomes from two isolates of Puccinia coronata f. sp. avenae, the causal agent of oat crown rust.</title>
        <authorList>
            <person name="Miller M.E."/>
            <person name="Zhang Y."/>
            <person name="Omidvar V."/>
            <person name="Sperschneider J."/>
            <person name="Schwessinger B."/>
            <person name="Raley C."/>
            <person name="Palmer J.M."/>
            <person name="Garnica D."/>
            <person name="Upadhyaya N."/>
            <person name="Rathjen J."/>
            <person name="Taylor J.M."/>
            <person name="Park R.F."/>
            <person name="Dodds P.N."/>
            <person name="Hirsch C.D."/>
            <person name="Kianian S.F."/>
            <person name="Figueroa M."/>
        </authorList>
    </citation>
    <scope>NUCLEOTIDE SEQUENCE [LARGE SCALE GENOMIC DNA]</scope>
    <source>
        <strain evidence="2">12SD80</strain>
    </source>
</reference>
<gene>
    <name evidence="2" type="ORF">PCASD_02230</name>
</gene>
<comment type="caution">
    <text evidence="2">The sequence shown here is derived from an EMBL/GenBank/DDBJ whole genome shotgun (WGS) entry which is preliminary data.</text>
</comment>
<feature type="region of interest" description="Disordered" evidence="1">
    <location>
        <begin position="225"/>
        <end position="275"/>
    </location>
</feature>
<dbReference type="AlphaFoldDB" id="A0A2N5VI51"/>
<name>A0A2N5VI51_9BASI</name>
<accession>A0A2N5VI51</accession>
<organism evidence="2 3">
    <name type="scientific">Puccinia coronata f. sp. avenae</name>
    <dbReference type="NCBI Taxonomy" id="200324"/>
    <lineage>
        <taxon>Eukaryota</taxon>
        <taxon>Fungi</taxon>
        <taxon>Dikarya</taxon>
        <taxon>Basidiomycota</taxon>
        <taxon>Pucciniomycotina</taxon>
        <taxon>Pucciniomycetes</taxon>
        <taxon>Pucciniales</taxon>
        <taxon>Pucciniaceae</taxon>
        <taxon>Puccinia</taxon>
    </lineage>
</organism>
<dbReference type="EMBL" id="PGCI01000015">
    <property type="protein sequence ID" value="PLW49586.1"/>
    <property type="molecule type" value="Genomic_DNA"/>
</dbReference>
<evidence type="ECO:0000256" key="1">
    <source>
        <dbReference type="SAM" id="MobiDB-lite"/>
    </source>
</evidence>
<evidence type="ECO:0000313" key="2">
    <source>
        <dbReference type="EMBL" id="PLW49586.1"/>
    </source>
</evidence>
<evidence type="ECO:0000313" key="3">
    <source>
        <dbReference type="Proteomes" id="UP000235392"/>
    </source>
</evidence>
<feature type="compositionally biased region" description="Polar residues" evidence="1">
    <location>
        <begin position="253"/>
        <end position="267"/>
    </location>
</feature>
<feature type="compositionally biased region" description="Polar residues" evidence="1">
    <location>
        <begin position="10"/>
        <end position="26"/>
    </location>
</feature>
<proteinExistence type="predicted"/>